<organism evidence="3 4">
    <name type="scientific">Luteimonas kalidii</name>
    <dbReference type="NCBI Taxonomy" id="3042025"/>
    <lineage>
        <taxon>Bacteria</taxon>
        <taxon>Pseudomonadati</taxon>
        <taxon>Pseudomonadota</taxon>
        <taxon>Gammaproteobacteria</taxon>
        <taxon>Lysobacterales</taxon>
        <taxon>Lysobacteraceae</taxon>
        <taxon>Luteimonas</taxon>
    </lineage>
</organism>
<evidence type="ECO:0000259" key="2">
    <source>
        <dbReference type="Pfam" id="PF08327"/>
    </source>
</evidence>
<accession>A0ABT6JS37</accession>
<feature type="domain" description="Activator of Hsp90 ATPase homologue 1/2-like C-terminal" evidence="2">
    <location>
        <begin position="22"/>
        <end position="152"/>
    </location>
</feature>
<dbReference type="Pfam" id="PF08327">
    <property type="entry name" value="AHSA1"/>
    <property type="match status" value="1"/>
</dbReference>
<reference evidence="3 4" key="1">
    <citation type="submission" date="2023-04" db="EMBL/GenBank/DDBJ databases">
        <title>Luteimonas sp. M1R5S59.</title>
        <authorList>
            <person name="Sun J.-Q."/>
        </authorList>
    </citation>
    <scope>NUCLEOTIDE SEQUENCE [LARGE SCALE GENOMIC DNA]</scope>
    <source>
        <strain evidence="3 4">M1R5S59</strain>
    </source>
</reference>
<comment type="caution">
    <text evidence="3">The sequence shown here is derived from an EMBL/GenBank/DDBJ whole genome shotgun (WGS) entry which is preliminary data.</text>
</comment>
<evidence type="ECO:0000313" key="3">
    <source>
        <dbReference type="EMBL" id="MDH5833295.1"/>
    </source>
</evidence>
<dbReference type="InterPro" id="IPR023393">
    <property type="entry name" value="START-like_dom_sf"/>
</dbReference>
<dbReference type="InterPro" id="IPR013538">
    <property type="entry name" value="ASHA1/2-like_C"/>
</dbReference>
<dbReference type="Proteomes" id="UP001156873">
    <property type="component" value="Unassembled WGS sequence"/>
</dbReference>
<dbReference type="SUPFAM" id="SSF55961">
    <property type="entry name" value="Bet v1-like"/>
    <property type="match status" value="1"/>
</dbReference>
<evidence type="ECO:0000313" key="4">
    <source>
        <dbReference type="Proteomes" id="UP001156873"/>
    </source>
</evidence>
<name>A0ABT6JS37_9GAMM</name>
<dbReference type="Gene3D" id="3.30.530.20">
    <property type="match status" value="1"/>
</dbReference>
<comment type="similarity">
    <text evidence="1">Belongs to the AHA1 family.</text>
</comment>
<proteinExistence type="inferred from homology"/>
<evidence type="ECO:0000256" key="1">
    <source>
        <dbReference type="ARBA" id="ARBA00006817"/>
    </source>
</evidence>
<dbReference type="RefSeq" id="WP_280577520.1">
    <property type="nucleotide sequence ID" value="NZ_JARXRO010000013.1"/>
</dbReference>
<dbReference type="EMBL" id="JARXRO010000013">
    <property type="protein sequence ID" value="MDH5833295.1"/>
    <property type="molecule type" value="Genomic_DNA"/>
</dbReference>
<dbReference type="CDD" id="cd08895">
    <property type="entry name" value="SRPBCC_CalC_Aha1-like_2"/>
    <property type="match status" value="1"/>
</dbReference>
<sequence length="159" mass="17309">MTDSNATPATATGTVRLHRVLRAPPERVYRAFIDAAALCKWLPPHGFTGTMHAFDPRVGGGYHMSFTNFGTGASHAFRATYLELVPGQRIRHTDTFDAPGPAGEMQVTVELEESICGTSLRIVQEGIPPEIPADFCYLGWQESLELLAKLVEPEIPDGA</sequence>
<keyword evidence="4" id="KW-1185">Reference proteome</keyword>
<gene>
    <name evidence="3" type="ORF">QFW81_05060</name>
</gene>
<protein>
    <submittedName>
        <fullName evidence="3">SRPBCC family protein</fullName>
    </submittedName>
</protein>